<feature type="region of interest" description="Disordered" evidence="14">
    <location>
        <begin position="383"/>
        <end position="420"/>
    </location>
</feature>
<reference evidence="16 17" key="1">
    <citation type="submission" date="2024-10" db="EMBL/GenBank/DDBJ databases">
        <title>Updated reference genomes for cyclostephanoid diatoms.</title>
        <authorList>
            <person name="Roberts W.R."/>
            <person name="Alverson A.J."/>
        </authorList>
    </citation>
    <scope>NUCLEOTIDE SEQUENCE [LARGE SCALE GENOMIC DNA]</scope>
    <source>
        <strain evidence="16 17">AJA276-08</strain>
    </source>
</reference>
<proteinExistence type="inferred from homology"/>
<evidence type="ECO:0000256" key="14">
    <source>
        <dbReference type="SAM" id="MobiDB-lite"/>
    </source>
</evidence>
<comment type="catalytic activity">
    <reaction evidence="13">
        <text>5,6-dihydrouridine(17) in tRNA + NADP(+) = uridine(17) in tRNA + NADPH + H(+)</text>
        <dbReference type="Rhea" id="RHEA:53368"/>
        <dbReference type="Rhea" id="RHEA-COMP:13541"/>
        <dbReference type="Rhea" id="RHEA-COMP:13542"/>
        <dbReference type="ChEBI" id="CHEBI:15378"/>
        <dbReference type="ChEBI" id="CHEBI:57783"/>
        <dbReference type="ChEBI" id="CHEBI:58349"/>
        <dbReference type="ChEBI" id="CHEBI:65315"/>
        <dbReference type="ChEBI" id="CHEBI:74443"/>
        <dbReference type="EC" id="1.3.1.88"/>
    </reaction>
    <physiologicalReaction direction="right-to-left" evidence="13">
        <dbReference type="Rhea" id="RHEA:53370"/>
    </physiologicalReaction>
</comment>
<keyword evidence="3" id="KW-0288">FMN</keyword>
<keyword evidence="4" id="KW-0819">tRNA processing</keyword>
<evidence type="ECO:0000256" key="10">
    <source>
        <dbReference type="ARBA" id="ARBA00047287"/>
    </source>
</evidence>
<gene>
    <name evidence="16" type="ORF">ACHAW5_006292</name>
</gene>
<dbReference type="GO" id="GO:0002943">
    <property type="term" value="P:tRNA dihydrouridine synthesis"/>
    <property type="evidence" value="ECO:0007669"/>
    <property type="project" value="UniProtKB-ARBA"/>
</dbReference>
<evidence type="ECO:0000313" key="16">
    <source>
        <dbReference type="EMBL" id="KAL3798654.1"/>
    </source>
</evidence>
<dbReference type="AlphaFoldDB" id="A0ABD3QE22"/>
<name>A0ABD3QE22_9STRA</name>
<dbReference type="InterPro" id="IPR035587">
    <property type="entry name" value="DUS-like_FMN-bd"/>
</dbReference>
<sequence length="430" mass="48039">MTSAHGHNQSSPADVDRKFQRDWLRQLLLRHAHRHPAMPPDLRDTALVVAPMVDASDLPYRLLARRYNANLCFTPMIHAKMFVEKPGYRRKFWKQGTPAEDRPLIAQFCGHDKDVLLAAMRIVEGGVDGVDVNCGCPQGIAKRGRYGAFLMEEEGGDRIVDIVRHLSSNLSVPVSVKLRILPTGIEDSLALYERLVDAGASMLTIHGRNRHQKQMATGDADWDAIRRVVELVGRRVPVLANGGISNMDDVRRCLEATGADGVMSSEAILEYPPLFTETNVESTNYRRTGPGRLRMAVDYLDLCKVHPPNDGGQGSGLKCIRAHLHRFLHADMQRHTSLRDAVVKTFTMEGADKVINMAREIYDACEHDVGDEQLSWYVRHRVGRGDHDEGRGGEEEEDASDEEKKDASSQEDEECPCDVFGEVCADDGDY</sequence>
<comment type="cofactor">
    <cofactor evidence="1">
        <name>FMN</name>
        <dbReference type="ChEBI" id="CHEBI:58210"/>
    </cofactor>
</comment>
<evidence type="ECO:0000256" key="11">
    <source>
        <dbReference type="ARBA" id="ARBA00047652"/>
    </source>
</evidence>
<evidence type="ECO:0000259" key="15">
    <source>
        <dbReference type="Pfam" id="PF01207"/>
    </source>
</evidence>
<comment type="similarity">
    <text evidence="8">Belongs to the Dus family. Dus1 subfamily.</text>
</comment>
<comment type="caution">
    <text evidence="16">The sequence shown here is derived from an EMBL/GenBank/DDBJ whole genome shotgun (WGS) entry which is preliminary data.</text>
</comment>
<evidence type="ECO:0000256" key="1">
    <source>
        <dbReference type="ARBA" id="ARBA00001917"/>
    </source>
</evidence>
<evidence type="ECO:0000256" key="6">
    <source>
        <dbReference type="ARBA" id="ARBA00023002"/>
    </source>
</evidence>
<evidence type="ECO:0000313" key="17">
    <source>
        <dbReference type="Proteomes" id="UP001530315"/>
    </source>
</evidence>
<evidence type="ECO:0000256" key="3">
    <source>
        <dbReference type="ARBA" id="ARBA00022643"/>
    </source>
</evidence>
<comment type="catalytic activity">
    <reaction evidence="12">
        <text>5,6-dihydrouridine(16) in tRNA + NAD(+) = uridine(16) in tRNA + NADH + H(+)</text>
        <dbReference type="Rhea" id="RHEA:53380"/>
        <dbReference type="Rhea" id="RHEA-COMP:13543"/>
        <dbReference type="Rhea" id="RHEA-COMP:13544"/>
        <dbReference type="ChEBI" id="CHEBI:15378"/>
        <dbReference type="ChEBI" id="CHEBI:57540"/>
        <dbReference type="ChEBI" id="CHEBI:57945"/>
        <dbReference type="ChEBI" id="CHEBI:65315"/>
        <dbReference type="ChEBI" id="CHEBI:74443"/>
        <dbReference type="EC" id="1.3.1.88"/>
    </reaction>
    <physiologicalReaction direction="right-to-left" evidence="12">
        <dbReference type="Rhea" id="RHEA:53382"/>
    </physiologicalReaction>
</comment>
<comment type="catalytic activity">
    <reaction evidence="10">
        <text>5,6-dihydrouridine(17) in tRNA + NAD(+) = uridine(17) in tRNA + NADH + H(+)</text>
        <dbReference type="Rhea" id="RHEA:53372"/>
        <dbReference type="Rhea" id="RHEA-COMP:13541"/>
        <dbReference type="Rhea" id="RHEA-COMP:13542"/>
        <dbReference type="ChEBI" id="CHEBI:15378"/>
        <dbReference type="ChEBI" id="CHEBI:57540"/>
        <dbReference type="ChEBI" id="CHEBI:57945"/>
        <dbReference type="ChEBI" id="CHEBI:65315"/>
        <dbReference type="ChEBI" id="CHEBI:74443"/>
        <dbReference type="EC" id="1.3.1.88"/>
    </reaction>
    <physiologicalReaction direction="right-to-left" evidence="10">
        <dbReference type="Rhea" id="RHEA:53374"/>
    </physiologicalReaction>
</comment>
<evidence type="ECO:0000256" key="9">
    <source>
        <dbReference type="ARBA" id="ARBA00038890"/>
    </source>
</evidence>
<evidence type="ECO:0000256" key="2">
    <source>
        <dbReference type="ARBA" id="ARBA00022630"/>
    </source>
</evidence>
<accession>A0ABD3QE22</accession>
<dbReference type="EMBL" id="JALLAZ020000287">
    <property type="protein sequence ID" value="KAL3798654.1"/>
    <property type="molecule type" value="Genomic_DNA"/>
</dbReference>
<dbReference type="PANTHER" id="PTHR11082">
    <property type="entry name" value="TRNA-DIHYDROURIDINE SYNTHASE"/>
    <property type="match status" value="1"/>
</dbReference>
<dbReference type="InterPro" id="IPR013785">
    <property type="entry name" value="Aldolase_TIM"/>
</dbReference>
<keyword evidence="2" id="KW-0285">Flavoprotein</keyword>
<keyword evidence="17" id="KW-1185">Reference proteome</keyword>
<dbReference type="Gene3D" id="3.20.20.70">
    <property type="entry name" value="Aldolase class I"/>
    <property type="match status" value="1"/>
</dbReference>
<evidence type="ECO:0000256" key="12">
    <source>
        <dbReference type="ARBA" id="ARBA00048934"/>
    </source>
</evidence>
<keyword evidence="7" id="KW-0520">NAD</keyword>
<protein>
    <recommendedName>
        <fullName evidence="9">tRNA-dihydrouridine(16/17) synthase [NAD(P)(+)]</fullName>
        <ecNumber evidence="9">1.3.1.88</ecNumber>
    </recommendedName>
</protein>
<dbReference type="EC" id="1.3.1.88" evidence="9"/>
<feature type="compositionally biased region" description="Basic and acidic residues" evidence="14">
    <location>
        <begin position="383"/>
        <end position="393"/>
    </location>
</feature>
<organism evidence="16 17">
    <name type="scientific">Stephanodiscus triporus</name>
    <dbReference type="NCBI Taxonomy" id="2934178"/>
    <lineage>
        <taxon>Eukaryota</taxon>
        <taxon>Sar</taxon>
        <taxon>Stramenopiles</taxon>
        <taxon>Ochrophyta</taxon>
        <taxon>Bacillariophyta</taxon>
        <taxon>Coscinodiscophyceae</taxon>
        <taxon>Thalassiosirophycidae</taxon>
        <taxon>Stephanodiscales</taxon>
        <taxon>Stephanodiscaceae</taxon>
        <taxon>Stephanodiscus</taxon>
    </lineage>
</organism>
<dbReference type="InterPro" id="IPR018517">
    <property type="entry name" value="tRNA_hU_synthase_CS"/>
</dbReference>
<keyword evidence="5" id="KW-0521">NADP</keyword>
<evidence type="ECO:0000256" key="7">
    <source>
        <dbReference type="ARBA" id="ARBA00023027"/>
    </source>
</evidence>
<dbReference type="PANTHER" id="PTHR11082:SF5">
    <property type="entry name" value="TRNA-DIHYDROURIDINE(16_17) SYNTHASE [NAD(P)(+)]-LIKE"/>
    <property type="match status" value="1"/>
</dbReference>
<dbReference type="SUPFAM" id="SSF51395">
    <property type="entry name" value="FMN-linked oxidoreductases"/>
    <property type="match status" value="1"/>
</dbReference>
<dbReference type="Proteomes" id="UP001530315">
    <property type="component" value="Unassembled WGS sequence"/>
</dbReference>
<comment type="catalytic activity">
    <reaction evidence="11">
        <text>5,6-dihydrouridine(16) in tRNA + NADP(+) = uridine(16) in tRNA + NADPH + H(+)</text>
        <dbReference type="Rhea" id="RHEA:53376"/>
        <dbReference type="Rhea" id="RHEA-COMP:13543"/>
        <dbReference type="Rhea" id="RHEA-COMP:13544"/>
        <dbReference type="ChEBI" id="CHEBI:15378"/>
        <dbReference type="ChEBI" id="CHEBI:57783"/>
        <dbReference type="ChEBI" id="CHEBI:58349"/>
        <dbReference type="ChEBI" id="CHEBI:65315"/>
        <dbReference type="ChEBI" id="CHEBI:74443"/>
        <dbReference type="EC" id="1.3.1.88"/>
    </reaction>
    <physiologicalReaction direction="right-to-left" evidence="11">
        <dbReference type="Rhea" id="RHEA:53378"/>
    </physiologicalReaction>
</comment>
<dbReference type="PROSITE" id="PS01136">
    <property type="entry name" value="UPF0034"/>
    <property type="match status" value="1"/>
</dbReference>
<evidence type="ECO:0000256" key="13">
    <source>
        <dbReference type="ARBA" id="ARBA00049467"/>
    </source>
</evidence>
<evidence type="ECO:0000256" key="5">
    <source>
        <dbReference type="ARBA" id="ARBA00022857"/>
    </source>
</evidence>
<dbReference type="GO" id="GO:0016491">
    <property type="term" value="F:oxidoreductase activity"/>
    <property type="evidence" value="ECO:0007669"/>
    <property type="project" value="UniProtKB-KW"/>
</dbReference>
<evidence type="ECO:0000256" key="4">
    <source>
        <dbReference type="ARBA" id="ARBA00022694"/>
    </source>
</evidence>
<dbReference type="CDD" id="cd02801">
    <property type="entry name" value="DUS_like_FMN"/>
    <property type="match status" value="1"/>
</dbReference>
<evidence type="ECO:0000256" key="8">
    <source>
        <dbReference type="ARBA" id="ARBA00038313"/>
    </source>
</evidence>
<keyword evidence="6" id="KW-0560">Oxidoreductase</keyword>
<dbReference type="Pfam" id="PF01207">
    <property type="entry name" value="Dus"/>
    <property type="match status" value="1"/>
</dbReference>
<feature type="domain" description="DUS-like FMN-binding" evidence="15">
    <location>
        <begin position="49"/>
        <end position="355"/>
    </location>
</feature>